<dbReference type="Proteomes" id="UP000191154">
    <property type="component" value="Unassembled WGS sequence"/>
</dbReference>
<keyword evidence="1" id="KW-0472">Membrane</keyword>
<dbReference type="AlphaFoldDB" id="A0A1S8MYY1"/>
<feature type="transmembrane region" description="Helical" evidence="1">
    <location>
        <begin position="7"/>
        <end position="25"/>
    </location>
</feature>
<dbReference type="EMBL" id="LZYZ01000007">
    <property type="protein sequence ID" value="OOM09384.1"/>
    <property type="molecule type" value="Genomic_DNA"/>
</dbReference>
<dbReference type="STRING" id="169679.CSACC_28790"/>
<keyword evidence="1" id="KW-0812">Transmembrane</keyword>
<proteinExistence type="predicted"/>
<accession>A0A1S8MYY1</accession>
<evidence type="ECO:0000313" key="3">
    <source>
        <dbReference type="Proteomes" id="UP000191154"/>
    </source>
</evidence>
<evidence type="ECO:0000256" key="1">
    <source>
        <dbReference type="SAM" id="Phobius"/>
    </source>
</evidence>
<evidence type="ECO:0000313" key="2">
    <source>
        <dbReference type="EMBL" id="OOM09384.1"/>
    </source>
</evidence>
<sequence>MMNKKKILISMIILLALIFSISYYLTGRYFKNKNADTTNDTTEVSQTKGQSGLDDSTKIYLFAGEKKEKESTIAELKKELNIDGDLTQAQLSKALNEKGYALELASNGELTYKRDASKAVKPNKYYIGEKDGYLAIYKTDNTGTLTIENKEDVYSHGKKFDSLTEGDKTKIKNFEFEYDSKDEAEENLSEFLS</sequence>
<keyword evidence="1" id="KW-1133">Transmembrane helix</keyword>
<name>A0A1S8MYY1_CLOSA</name>
<dbReference type="RefSeq" id="WP_077866694.1">
    <property type="nucleotide sequence ID" value="NZ_LZYZ01000007.1"/>
</dbReference>
<gene>
    <name evidence="2" type="ORF">CLOSAC_36650</name>
</gene>
<reference evidence="2 3" key="1">
    <citation type="submission" date="2016-05" db="EMBL/GenBank/DDBJ databases">
        <title>Microbial solvent formation.</title>
        <authorList>
            <person name="Poehlein A."/>
            <person name="Montoya Solano J.D."/>
            <person name="Flitsch S."/>
            <person name="Krabben P."/>
            <person name="Duerre P."/>
            <person name="Daniel R."/>
        </authorList>
    </citation>
    <scope>NUCLEOTIDE SEQUENCE [LARGE SCALE GENOMIC DNA]</scope>
    <source>
        <strain evidence="2 3">L1-8</strain>
    </source>
</reference>
<organism evidence="2 3">
    <name type="scientific">Clostridium saccharobutylicum</name>
    <dbReference type="NCBI Taxonomy" id="169679"/>
    <lineage>
        <taxon>Bacteria</taxon>
        <taxon>Bacillati</taxon>
        <taxon>Bacillota</taxon>
        <taxon>Clostridia</taxon>
        <taxon>Eubacteriales</taxon>
        <taxon>Clostridiaceae</taxon>
        <taxon>Clostridium</taxon>
    </lineage>
</organism>
<protein>
    <submittedName>
        <fullName evidence="2">Uncharacterized protein</fullName>
    </submittedName>
</protein>
<comment type="caution">
    <text evidence="2">The sequence shown here is derived from an EMBL/GenBank/DDBJ whole genome shotgun (WGS) entry which is preliminary data.</text>
</comment>